<dbReference type="PIRSF" id="PIRSF002825">
    <property type="entry name" value="CfbpA"/>
    <property type="match status" value="1"/>
</dbReference>
<dbReference type="SUPFAM" id="SSF53850">
    <property type="entry name" value="Periplasmic binding protein-like II"/>
    <property type="match status" value="1"/>
</dbReference>
<evidence type="ECO:0000313" key="5">
    <source>
        <dbReference type="Proteomes" id="UP001595444"/>
    </source>
</evidence>
<dbReference type="PANTHER" id="PTHR30006">
    <property type="entry name" value="THIAMINE-BINDING PERIPLASMIC PROTEIN-RELATED"/>
    <property type="match status" value="1"/>
</dbReference>
<evidence type="ECO:0000256" key="1">
    <source>
        <dbReference type="ARBA" id="ARBA00008520"/>
    </source>
</evidence>
<feature type="chain" id="PRO_5047341760" evidence="3">
    <location>
        <begin position="22"/>
        <end position="337"/>
    </location>
</feature>
<name>A0ABV7D0U0_9PROT</name>
<keyword evidence="2 3" id="KW-0732">Signal</keyword>
<evidence type="ECO:0000313" key="4">
    <source>
        <dbReference type="EMBL" id="MFC3050540.1"/>
    </source>
</evidence>
<protein>
    <submittedName>
        <fullName evidence="4">Extracellular solute-binding protein</fullName>
    </submittedName>
</protein>
<gene>
    <name evidence="4" type="ORF">ACFOKA_01335</name>
</gene>
<dbReference type="PANTHER" id="PTHR30006:SF15">
    <property type="entry name" value="IRON-UTILIZATION PERIPLASMIC PROTEIN"/>
    <property type="match status" value="1"/>
</dbReference>
<dbReference type="Pfam" id="PF13343">
    <property type="entry name" value="SBP_bac_6"/>
    <property type="match status" value="1"/>
</dbReference>
<dbReference type="Gene3D" id="3.40.190.10">
    <property type="entry name" value="Periplasmic binding protein-like II"/>
    <property type="match status" value="2"/>
</dbReference>
<keyword evidence="5" id="KW-1185">Reference proteome</keyword>
<organism evidence="4 5">
    <name type="scientific">Kordiimonas pumila</name>
    <dbReference type="NCBI Taxonomy" id="2161677"/>
    <lineage>
        <taxon>Bacteria</taxon>
        <taxon>Pseudomonadati</taxon>
        <taxon>Pseudomonadota</taxon>
        <taxon>Alphaproteobacteria</taxon>
        <taxon>Kordiimonadales</taxon>
        <taxon>Kordiimonadaceae</taxon>
        <taxon>Kordiimonas</taxon>
    </lineage>
</organism>
<dbReference type="Proteomes" id="UP001595444">
    <property type="component" value="Unassembled WGS sequence"/>
</dbReference>
<feature type="signal peptide" evidence="3">
    <location>
        <begin position="1"/>
        <end position="21"/>
    </location>
</feature>
<proteinExistence type="inferred from homology"/>
<evidence type="ECO:0000256" key="3">
    <source>
        <dbReference type="SAM" id="SignalP"/>
    </source>
</evidence>
<accession>A0ABV7D0U0</accession>
<evidence type="ECO:0000256" key="2">
    <source>
        <dbReference type="ARBA" id="ARBA00022729"/>
    </source>
</evidence>
<dbReference type="EMBL" id="JBHRSL010000001">
    <property type="protein sequence ID" value="MFC3050540.1"/>
    <property type="molecule type" value="Genomic_DNA"/>
</dbReference>
<comment type="caution">
    <text evidence="4">The sequence shown here is derived from an EMBL/GenBank/DDBJ whole genome shotgun (WGS) entry which is preliminary data.</text>
</comment>
<reference evidence="5" key="1">
    <citation type="journal article" date="2019" name="Int. J. Syst. Evol. Microbiol.">
        <title>The Global Catalogue of Microorganisms (GCM) 10K type strain sequencing project: providing services to taxonomists for standard genome sequencing and annotation.</title>
        <authorList>
            <consortium name="The Broad Institute Genomics Platform"/>
            <consortium name="The Broad Institute Genome Sequencing Center for Infectious Disease"/>
            <person name="Wu L."/>
            <person name="Ma J."/>
        </authorList>
    </citation>
    <scope>NUCLEOTIDE SEQUENCE [LARGE SCALE GENOMIC DNA]</scope>
    <source>
        <strain evidence="5">KCTC 62164</strain>
    </source>
</reference>
<dbReference type="RefSeq" id="WP_194214916.1">
    <property type="nucleotide sequence ID" value="NZ_CP061205.1"/>
</dbReference>
<comment type="similarity">
    <text evidence="1">Belongs to the bacterial solute-binding protein 1 family.</text>
</comment>
<dbReference type="InterPro" id="IPR026045">
    <property type="entry name" value="Ferric-bd"/>
</dbReference>
<sequence>MKFSKILLASFFIAGLQPASAGDAITVNWYHGKEFLYPVVQAFTHDTGIKVTVTNSDDAFDTDVMFVPDFSTLERVENEQFSNIQSPERDARVPVQWRDEKGLWYGVVVRLRGIAYNADKISADKLTSVYGLMDPALKGRICLLEGSYKSNRSFLATLIVEDGEEKARAWAKAVRENAETKRVYDNDMDNISHIANGECDVALLDNYYYHYMREGKRTSKYNIPDSYTEQMPELTSKVSVIWPEQATRGTAANVTAVAVSKTTENREAALKFVDFILSDKGQELMAENVFKYPVVPGVEWPQRLKDMGRPKISDLNLNKLRGKIQIADKIYSETGWE</sequence>